<name>A0AAF3FFJ8_9BILA</name>
<accession>A0AAF3FFJ8</accession>
<proteinExistence type="predicted"/>
<feature type="compositionally biased region" description="Basic and acidic residues" evidence="1">
    <location>
        <begin position="18"/>
        <end position="37"/>
    </location>
</feature>
<evidence type="ECO:0000313" key="3">
    <source>
        <dbReference type="WBParaSite" id="MBELARI_LOCUS5819"/>
    </source>
</evidence>
<feature type="region of interest" description="Disordered" evidence="1">
    <location>
        <begin position="1"/>
        <end position="37"/>
    </location>
</feature>
<evidence type="ECO:0000313" key="2">
    <source>
        <dbReference type="Proteomes" id="UP000887575"/>
    </source>
</evidence>
<dbReference type="Proteomes" id="UP000887575">
    <property type="component" value="Unassembled WGS sequence"/>
</dbReference>
<keyword evidence="2" id="KW-1185">Reference proteome</keyword>
<evidence type="ECO:0000256" key="1">
    <source>
        <dbReference type="SAM" id="MobiDB-lite"/>
    </source>
</evidence>
<dbReference type="AlphaFoldDB" id="A0AAF3FFJ8"/>
<evidence type="ECO:0008006" key="4">
    <source>
        <dbReference type="Google" id="ProtNLM"/>
    </source>
</evidence>
<dbReference type="WBParaSite" id="MBELARI_LOCUS5819">
    <property type="protein sequence ID" value="MBELARI_LOCUS5819"/>
    <property type="gene ID" value="MBELARI_LOCUS5819"/>
</dbReference>
<feature type="compositionally biased region" description="Low complexity" evidence="1">
    <location>
        <begin position="262"/>
        <end position="274"/>
    </location>
</feature>
<feature type="region of interest" description="Disordered" evidence="1">
    <location>
        <begin position="255"/>
        <end position="283"/>
    </location>
</feature>
<reference evidence="3" key="1">
    <citation type="submission" date="2024-02" db="UniProtKB">
        <authorList>
            <consortium name="WormBaseParasite"/>
        </authorList>
    </citation>
    <scope>IDENTIFICATION</scope>
</reference>
<protein>
    <recommendedName>
        <fullName evidence="4">PDZ domain-containing protein</fullName>
    </recommendedName>
</protein>
<organism evidence="2 3">
    <name type="scientific">Mesorhabditis belari</name>
    <dbReference type="NCBI Taxonomy" id="2138241"/>
    <lineage>
        <taxon>Eukaryota</taxon>
        <taxon>Metazoa</taxon>
        <taxon>Ecdysozoa</taxon>
        <taxon>Nematoda</taxon>
        <taxon>Chromadorea</taxon>
        <taxon>Rhabditida</taxon>
        <taxon>Rhabditina</taxon>
        <taxon>Rhabditomorpha</taxon>
        <taxon>Rhabditoidea</taxon>
        <taxon>Rhabditidae</taxon>
        <taxon>Mesorhabditinae</taxon>
        <taxon>Mesorhabditis</taxon>
    </lineage>
</organism>
<sequence>MQPKRYERPASVNLSDVRNLRSRSEGGRLIEERPKEETQEYSCRIPIRVERVPLQESVRSTNNRVFFRSQPPPQQKVLNYSPERNQSILERNQPYQTPKFKSETSLEKAATLQQENDSLCVNLGEHRIRPDLNQWDHQILTQLGVNDSRIRSKILTELEIVRKGGPLKDVRNTEFDQVLAFETALTPRDLSVTGGRMGCLQVTKVDGSCLPFKENDCLLEINGVSGEQFKSALMLTKFISDADGQPIRFVILRRKEKEDDSTSQTDSSSGISSSPLTPVENVV</sequence>